<keyword evidence="4" id="KW-1185">Reference proteome</keyword>
<dbReference type="EMBL" id="JAATVY010000007">
    <property type="protein sequence ID" value="NJC70667.1"/>
    <property type="molecule type" value="Genomic_DNA"/>
</dbReference>
<gene>
    <name evidence="3" type="ORF">HC031_13225</name>
</gene>
<dbReference type="InterPro" id="IPR000794">
    <property type="entry name" value="Beta-ketoacyl_synthase"/>
</dbReference>
<sequence>MTTIARSRPVISAWSAVSPFGIGRDQLIKGLRAGQPADDTVDSQRWKVPDERARLVPGFALREILGSKGTRSMDRVSGLAVTAVRELLAESERASTRAGESTGVGLVLGTTTGSAQSMMDFSRDSFVQAKPYFVEAARFPNAVMNCAAGQCAIWHQLKGPNATVAGGRAAGLYALNYARRLLDAGRAHTVFCGAVEEYSSARAWLEHHSRTPDEAGTVLGEGCAVLLLEPAAGVEGQGPLAEILSVEFAMAAGVSVKQALASAVRRAFRSAGVTPDDVYVVSPCAAPGDAGAQERDLVDEVFGPGPLRLDCAHLLGDTAAASAAFQVCAVLTLAEESADAQGRVAAVTSVDRTGVVGCALLRLR</sequence>
<dbReference type="PANTHER" id="PTHR11712:SF336">
    <property type="entry name" value="3-OXOACYL-[ACYL-CARRIER-PROTEIN] SYNTHASE, MITOCHONDRIAL"/>
    <property type="match status" value="1"/>
</dbReference>
<evidence type="ECO:0000259" key="2">
    <source>
        <dbReference type="Pfam" id="PF00109"/>
    </source>
</evidence>
<accession>A0ABX0XX95</accession>
<evidence type="ECO:0000313" key="3">
    <source>
        <dbReference type="EMBL" id="NJC70667.1"/>
    </source>
</evidence>
<dbReference type="InterPro" id="IPR016039">
    <property type="entry name" value="Thiolase-like"/>
</dbReference>
<name>A0ABX0XX95_9ACTN</name>
<dbReference type="Proteomes" id="UP000722989">
    <property type="component" value="Unassembled WGS sequence"/>
</dbReference>
<evidence type="ECO:0000313" key="4">
    <source>
        <dbReference type="Proteomes" id="UP000722989"/>
    </source>
</evidence>
<dbReference type="Gene3D" id="3.40.47.10">
    <property type="match status" value="1"/>
</dbReference>
<dbReference type="SUPFAM" id="SSF53901">
    <property type="entry name" value="Thiolase-like"/>
    <property type="match status" value="2"/>
</dbReference>
<dbReference type="RefSeq" id="WP_167925566.1">
    <property type="nucleotide sequence ID" value="NZ_JAATVY010000007.1"/>
</dbReference>
<comment type="caution">
    <text evidence="3">The sequence shown here is derived from an EMBL/GenBank/DDBJ whole genome shotgun (WGS) entry which is preliminary data.</text>
</comment>
<protein>
    <submittedName>
        <fullName evidence="3">3-oxoacyl-ACP synthase</fullName>
    </submittedName>
</protein>
<keyword evidence="1" id="KW-0808">Transferase</keyword>
<feature type="domain" description="Beta-ketoacyl synthase-like N-terminal" evidence="2">
    <location>
        <begin position="10"/>
        <end position="231"/>
    </location>
</feature>
<dbReference type="Pfam" id="PF00109">
    <property type="entry name" value="ketoacyl-synt"/>
    <property type="match status" value="1"/>
</dbReference>
<proteinExistence type="predicted"/>
<dbReference type="InterPro" id="IPR014030">
    <property type="entry name" value="Ketoacyl_synth_N"/>
</dbReference>
<evidence type="ECO:0000256" key="1">
    <source>
        <dbReference type="ARBA" id="ARBA00022679"/>
    </source>
</evidence>
<organism evidence="3 4">
    <name type="scientific">Planosporangium thailandense</name>
    <dbReference type="NCBI Taxonomy" id="765197"/>
    <lineage>
        <taxon>Bacteria</taxon>
        <taxon>Bacillati</taxon>
        <taxon>Actinomycetota</taxon>
        <taxon>Actinomycetes</taxon>
        <taxon>Micromonosporales</taxon>
        <taxon>Micromonosporaceae</taxon>
        <taxon>Planosporangium</taxon>
    </lineage>
</organism>
<reference evidence="3 4" key="1">
    <citation type="submission" date="2020-03" db="EMBL/GenBank/DDBJ databases">
        <title>WGS of the type strain of Planosporangium spp.</title>
        <authorList>
            <person name="Thawai C."/>
        </authorList>
    </citation>
    <scope>NUCLEOTIDE SEQUENCE [LARGE SCALE GENOMIC DNA]</scope>
    <source>
        <strain evidence="3 4">TBRC 5610</strain>
    </source>
</reference>
<dbReference type="PANTHER" id="PTHR11712">
    <property type="entry name" value="POLYKETIDE SYNTHASE-RELATED"/>
    <property type="match status" value="1"/>
</dbReference>